<dbReference type="InterPro" id="IPR011761">
    <property type="entry name" value="ATP-grasp"/>
</dbReference>
<comment type="caution">
    <text evidence="6">The sequence shown here is derived from an EMBL/GenBank/DDBJ whole genome shotgun (WGS) entry which is preliminary data.</text>
</comment>
<evidence type="ECO:0000259" key="5">
    <source>
        <dbReference type="PROSITE" id="PS50975"/>
    </source>
</evidence>
<evidence type="ECO:0000256" key="4">
    <source>
        <dbReference type="PROSITE-ProRule" id="PRU00409"/>
    </source>
</evidence>
<evidence type="ECO:0000256" key="2">
    <source>
        <dbReference type="ARBA" id="ARBA00022741"/>
    </source>
</evidence>
<accession>A0ABT0JYN0</accession>
<keyword evidence="1" id="KW-0436">Ligase</keyword>
<dbReference type="Pfam" id="PF13535">
    <property type="entry name" value="ATP-grasp_4"/>
    <property type="match status" value="1"/>
</dbReference>
<evidence type="ECO:0000256" key="1">
    <source>
        <dbReference type="ARBA" id="ARBA00022598"/>
    </source>
</evidence>
<proteinExistence type="predicted"/>
<evidence type="ECO:0000313" key="7">
    <source>
        <dbReference type="Proteomes" id="UP001201873"/>
    </source>
</evidence>
<dbReference type="Gene3D" id="3.30.470.20">
    <property type="entry name" value="ATP-grasp fold, B domain"/>
    <property type="match status" value="1"/>
</dbReference>
<feature type="domain" description="ATP-grasp" evidence="5">
    <location>
        <begin position="125"/>
        <end position="328"/>
    </location>
</feature>
<dbReference type="EMBL" id="JALKFT010000011">
    <property type="protein sequence ID" value="MCK9876650.1"/>
    <property type="molecule type" value="Genomic_DNA"/>
</dbReference>
<dbReference type="Proteomes" id="UP001201873">
    <property type="component" value="Unassembled WGS sequence"/>
</dbReference>
<keyword evidence="2 4" id="KW-0547">Nucleotide-binding</keyword>
<keyword evidence="7" id="KW-1185">Reference proteome</keyword>
<dbReference type="SUPFAM" id="SSF56059">
    <property type="entry name" value="Glutathione synthetase ATP-binding domain-like"/>
    <property type="match status" value="1"/>
</dbReference>
<gene>
    <name evidence="6" type="ORF">MXD59_12820</name>
</gene>
<name>A0ABT0JYN0_9ACTN</name>
<organism evidence="6 7">
    <name type="scientific">Frankia umida</name>
    <dbReference type="NCBI Taxonomy" id="573489"/>
    <lineage>
        <taxon>Bacteria</taxon>
        <taxon>Bacillati</taxon>
        <taxon>Actinomycetota</taxon>
        <taxon>Actinomycetes</taxon>
        <taxon>Frankiales</taxon>
        <taxon>Frankiaceae</taxon>
        <taxon>Frankia</taxon>
    </lineage>
</organism>
<dbReference type="PANTHER" id="PTHR43585">
    <property type="entry name" value="FUMIPYRROLE BIOSYNTHESIS PROTEIN C"/>
    <property type="match status" value="1"/>
</dbReference>
<sequence>MAGNSGFLVLSHQLRTMVAPLVAALRQRGITPYVLSSRPADAGTGEAADWQADVGALHLGDGHGLREADVDETLARLAAEGVHLLGAISVWDAYRELMAYANRSIGAGDLAVGTVRQLRDKLAMRERLREHGLTRVGAWPFDPERYATLADPSRYFVKPRTGFASLGAVRADRLGGAAELTELWERAARDVAYAGAFEGAPSFLLEEFIDGVECSFEVSVQRGSATVHAVHEKVDLRESGRTVLENACVCPPTSLGAAAVQRGIDHVTLALKALDVDTGVHHVEARHTPDGTWEIVEINPRIGGAYIVPSTLVHSGVDLLGRWIDLLLDQPDTAPLDESPRAIDTAAAGIDTAAADGVRRTFFRVFFGDPGQRIARITRRPARVEVLEEKVFVHDGDTLPDVDREIFVGQALWDITALGPDLPADFVVETESYLEIGYRP</sequence>
<dbReference type="InterPro" id="IPR052032">
    <property type="entry name" value="ATP-dep_AA_Ligase"/>
</dbReference>
<evidence type="ECO:0000256" key="3">
    <source>
        <dbReference type="ARBA" id="ARBA00022840"/>
    </source>
</evidence>
<dbReference type="PROSITE" id="PS50975">
    <property type="entry name" value="ATP_GRASP"/>
    <property type="match status" value="1"/>
</dbReference>
<protein>
    <submittedName>
        <fullName evidence="6">ATP-grasp domain-containing protein</fullName>
    </submittedName>
</protein>
<dbReference type="RefSeq" id="WP_248824884.1">
    <property type="nucleotide sequence ID" value="NZ_JALKFT010000011.1"/>
</dbReference>
<evidence type="ECO:0000313" key="6">
    <source>
        <dbReference type="EMBL" id="MCK9876650.1"/>
    </source>
</evidence>
<reference evidence="6 7" key="1">
    <citation type="submission" date="2022-04" db="EMBL/GenBank/DDBJ databases">
        <title>Genome diversity in the genus Frankia.</title>
        <authorList>
            <person name="Carlos-Shanley C."/>
            <person name="Hahn D."/>
        </authorList>
    </citation>
    <scope>NUCLEOTIDE SEQUENCE [LARGE SCALE GENOMIC DNA]</scope>
    <source>
        <strain evidence="6 7">Ag45/Mut15</strain>
    </source>
</reference>
<keyword evidence="3 4" id="KW-0067">ATP-binding</keyword>
<dbReference type="PANTHER" id="PTHR43585:SF2">
    <property type="entry name" value="ATP-GRASP ENZYME FSQD"/>
    <property type="match status" value="1"/>
</dbReference>